<accession>A0A2L0HF76</accession>
<dbReference type="AlphaFoldDB" id="A0A2L0HF76"/>
<dbReference type="Proteomes" id="UP000239340">
    <property type="component" value="Plasmid pSfreNXT3c"/>
</dbReference>
<protein>
    <submittedName>
        <fullName evidence="1">Uncharacterized protein</fullName>
    </submittedName>
</protein>
<organism evidence="1 2">
    <name type="scientific">Rhizobium fredii</name>
    <name type="common">Sinorhizobium fredii</name>
    <dbReference type="NCBI Taxonomy" id="380"/>
    <lineage>
        <taxon>Bacteria</taxon>
        <taxon>Pseudomonadati</taxon>
        <taxon>Pseudomonadota</taxon>
        <taxon>Alphaproteobacteria</taxon>
        <taxon>Hyphomicrobiales</taxon>
        <taxon>Rhizobiaceae</taxon>
        <taxon>Sinorhizobium/Ensifer group</taxon>
        <taxon>Sinorhizobium</taxon>
    </lineage>
</organism>
<sequence length="71" mass="7969">MPEELTLLGGNRYCQSSVKSDHPQRLPFYPSYDFVSARSGQITAIVLLPSRPCTANHAARTIDKCRLPDYD</sequence>
<gene>
    <name evidence="1" type="ORF">NXT3_PC00651</name>
</gene>
<geneLocation type="plasmid" evidence="2">
    <name>psfrenxt3c</name>
</geneLocation>
<keyword evidence="1" id="KW-0614">Plasmid</keyword>
<proteinExistence type="predicted"/>
<reference evidence="1 2" key="1">
    <citation type="submission" date="2017-10" db="EMBL/GenBank/DDBJ databases">
        <title>Analysis of the genome sequences of Rhizobium populations associated to common bean (phaseolus vulgaris).</title>
        <authorList>
            <person name="Bustos P."/>
            <person name="Santamaria R.I."/>
            <person name="Miranda-Sanchez F."/>
            <person name="Perez-Carrascal O."/>
            <person name="Juarez S."/>
            <person name="Lozano L."/>
            <person name="Martinez-Flores I."/>
            <person name="Vinuesa P."/>
            <person name="Martinez-Romero E."/>
            <person name="Cevallos M.A."/>
            <person name="Romero D."/>
            <person name="Davila G."/>
            <person name="Gonzalez V."/>
        </authorList>
    </citation>
    <scope>NUCLEOTIDE SEQUENCE [LARGE SCALE GENOMIC DNA]</scope>
    <source>
        <strain evidence="1 2">NXT3</strain>
        <plasmid evidence="2">Plasmid psfrenxt3c</plasmid>
    </source>
</reference>
<evidence type="ECO:0000313" key="1">
    <source>
        <dbReference type="EMBL" id="AUX79812.1"/>
    </source>
</evidence>
<name>A0A2L0HF76_RHIFR</name>
<dbReference type="EMBL" id="CP024310">
    <property type="protein sequence ID" value="AUX79812.1"/>
    <property type="molecule type" value="Genomic_DNA"/>
</dbReference>
<evidence type="ECO:0000313" key="2">
    <source>
        <dbReference type="Proteomes" id="UP000239340"/>
    </source>
</evidence>